<comment type="caution">
    <text evidence="2">The sequence shown here is derived from an EMBL/GenBank/DDBJ whole genome shotgun (WGS) entry which is preliminary data.</text>
</comment>
<feature type="region of interest" description="Disordered" evidence="1">
    <location>
        <begin position="150"/>
        <end position="172"/>
    </location>
</feature>
<protein>
    <recommendedName>
        <fullName evidence="4">AAA family ATPase</fullName>
    </recommendedName>
</protein>
<evidence type="ECO:0000313" key="2">
    <source>
        <dbReference type="EMBL" id="GAA4398305.1"/>
    </source>
</evidence>
<dbReference type="EMBL" id="BAABGM010000002">
    <property type="protein sequence ID" value="GAA4398305.1"/>
    <property type="molecule type" value="Genomic_DNA"/>
</dbReference>
<name>A0ABP8JZZ6_9MICO</name>
<dbReference type="RefSeq" id="WP_345201764.1">
    <property type="nucleotide sequence ID" value="NZ_BAABGM010000002.1"/>
</dbReference>
<proteinExistence type="predicted"/>
<keyword evidence="3" id="KW-1185">Reference proteome</keyword>
<dbReference type="Pfam" id="PF13671">
    <property type="entry name" value="AAA_33"/>
    <property type="match status" value="1"/>
</dbReference>
<sequence length="212" mass="21403">MVASANEPQPGRAGGTLVCVGGVPGAGKTTVGALVAAAGGMCLVDLDSVTTPLVEALAASLGEAADLDAPRFAALRGARYACLAEVVADNLRAGRDVVAVAPFTSEAADAVGWRRSGIGWGAAQVVLCWLDVDPEVMARRVAERALPRDLAKAGRHAPGGETVGAPTASGMTTASGAVDPARLIDRAGMDVVADGVRPPVETCARILELVRR</sequence>
<dbReference type="InterPro" id="IPR027417">
    <property type="entry name" value="P-loop_NTPase"/>
</dbReference>
<accession>A0ABP8JZZ6</accession>
<organism evidence="2 3">
    <name type="scientific">Fodinibacter luteus</name>
    <dbReference type="NCBI Taxonomy" id="552064"/>
    <lineage>
        <taxon>Bacteria</taxon>
        <taxon>Bacillati</taxon>
        <taxon>Actinomycetota</taxon>
        <taxon>Actinomycetes</taxon>
        <taxon>Micrococcales</taxon>
        <taxon>Intrasporangiaceae</taxon>
        <taxon>Fodinibacter (ex Wang et al. 2009)</taxon>
    </lineage>
</organism>
<dbReference type="Proteomes" id="UP001500945">
    <property type="component" value="Unassembled WGS sequence"/>
</dbReference>
<reference evidence="3" key="1">
    <citation type="journal article" date="2019" name="Int. J. Syst. Evol. Microbiol.">
        <title>The Global Catalogue of Microorganisms (GCM) 10K type strain sequencing project: providing services to taxonomists for standard genome sequencing and annotation.</title>
        <authorList>
            <consortium name="The Broad Institute Genomics Platform"/>
            <consortium name="The Broad Institute Genome Sequencing Center for Infectious Disease"/>
            <person name="Wu L."/>
            <person name="Ma J."/>
        </authorList>
    </citation>
    <scope>NUCLEOTIDE SEQUENCE [LARGE SCALE GENOMIC DNA]</scope>
    <source>
        <strain evidence="3">JCM 17809</strain>
    </source>
</reference>
<evidence type="ECO:0000256" key="1">
    <source>
        <dbReference type="SAM" id="MobiDB-lite"/>
    </source>
</evidence>
<dbReference type="Gene3D" id="3.40.50.300">
    <property type="entry name" value="P-loop containing nucleotide triphosphate hydrolases"/>
    <property type="match status" value="1"/>
</dbReference>
<evidence type="ECO:0000313" key="3">
    <source>
        <dbReference type="Proteomes" id="UP001500945"/>
    </source>
</evidence>
<evidence type="ECO:0008006" key="4">
    <source>
        <dbReference type="Google" id="ProtNLM"/>
    </source>
</evidence>
<gene>
    <name evidence="2" type="ORF">GCM10023168_04250</name>
</gene>
<dbReference type="SUPFAM" id="SSF52540">
    <property type="entry name" value="P-loop containing nucleoside triphosphate hydrolases"/>
    <property type="match status" value="1"/>
</dbReference>